<proteinExistence type="inferred from homology"/>
<feature type="region of interest" description="Disordered" evidence="9">
    <location>
        <begin position="227"/>
        <end position="251"/>
    </location>
</feature>
<dbReference type="Pfam" id="PF02045">
    <property type="entry name" value="CBFB_NFYA"/>
    <property type="match status" value="1"/>
</dbReference>
<keyword evidence="4" id="KW-0010">Activator</keyword>
<evidence type="ECO:0000256" key="4">
    <source>
        <dbReference type="ARBA" id="ARBA00023159"/>
    </source>
</evidence>
<evidence type="ECO:0000256" key="5">
    <source>
        <dbReference type="ARBA" id="ARBA00023163"/>
    </source>
</evidence>
<feature type="compositionally biased region" description="Basic and acidic residues" evidence="9">
    <location>
        <begin position="200"/>
        <end position="209"/>
    </location>
</feature>
<keyword evidence="11" id="KW-1185">Reference proteome</keyword>
<dbReference type="PROSITE" id="PS00686">
    <property type="entry name" value="NFYA_HAP2_1"/>
    <property type="match status" value="1"/>
</dbReference>
<evidence type="ECO:0000313" key="10">
    <source>
        <dbReference type="EMBL" id="CAA3021772.1"/>
    </source>
</evidence>
<dbReference type="GO" id="GO:0003700">
    <property type="term" value="F:DNA-binding transcription factor activity"/>
    <property type="evidence" value="ECO:0007669"/>
    <property type="project" value="UniProtKB-UniRule"/>
</dbReference>
<dbReference type="SMART" id="SM00521">
    <property type="entry name" value="CBF"/>
    <property type="match status" value="1"/>
</dbReference>
<dbReference type="PRINTS" id="PR00616">
    <property type="entry name" value="CCAATSUBUNTB"/>
</dbReference>
<name>A0A8S0USL5_OLEEU</name>
<keyword evidence="6 8" id="KW-0539">Nucleus</keyword>
<evidence type="ECO:0000256" key="8">
    <source>
        <dbReference type="RuleBase" id="RU367155"/>
    </source>
</evidence>
<evidence type="ECO:0000313" key="11">
    <source>
        <dbReference type="Proteomes" id="UP000594638"/>
    </source>
</evidence>
<feature type="compositionally biased region" description="Low complexity" evidence="9">
    <location>
        <begin position="229"/>
        <end position="245"/>
    </location>
</feature>
<evidence type="ECO:0000256" key="1">
    <source>
        <dbReference type="ARBA" id="ARBA00004123"/>
    </source>
</evidence>
<reference evidence="10 11" key="1">
    <citation type="submission" date="2019-12" db="EMBL/GenBank/DDBJ databases">
        <authorList>
            <person name="Alioto T."/>
            <person name="Alioto T."/>
            <person name="Gomez Garrido J."/>
        </authorList>
    </citation>
    <scope>NUCLEOTIDE SEQUENCE [LARGE SCALE GENOMIC DNA]</scope>
</reference>
<comment type="caution">
    <text evidence="10">The sequence shown here is derived from an EMBL/GenBank/DDBJ whole genome shotgun (WGS) entry which is preliminary data.</text>
</comment>
<evidence type="ECO:0000256" key="7">
    <source>
        <dbReference type="ARBA" id="ARBA00025911"/>
    </source>
</evidence>
<dbReference type="GO" id="GO:0016602">
    <property type="term" value="C:CCAAT-binding factor complex"/>
    <property type="evidence" value="ECO:0007669"/>
    <property type="project" value="InterPro"/>
</dbReference>
<dbReference type="OrthoDB" id="1097733at2759"/>
<gene>
    <name evidence="10" type="ORF">OLEA9_A036934</name>
</gene>
<comment type="subunit">
    <text evidence="7">Heterotrimeric transcription factor composed of three components, NF-YA, NF-YB and NF-YC. NF-YB and NF-YC must interact and dimerize for NF-YA association and DNA binding.</text>
</comment>
<evidence type="ECO:0000256" key="6">
    <source>
        <dbReference type="ARBA" id="ARBA00023242"/>
    </source>
</evidence>
<dbReference type="InterPro" id="IPR018362">
    <property type="entry name" value="CCAAT-binding_factor_CS"/>
</dbReference>
<feature type="region of interest" description="Disordered" evidence="9">
    <location>
        <begin position="183"/>
        <end position="209"/>
    </location>
</feature>
<dbReference type="Gene3D" id="6.10.250.2430">
    <property type="match status" value="1"/>
</dbReference>
<dbReference type="Proteomes" id="UP000594638">
    <property type="component" value="Unassembled WGS sequence"/>
</dbReference>
<evidence type="ECO:0000256" key="3">
    <source>
        <dbReference type="ARBA" id="ARBA00023125"/>
    </source>
</evidence>
<accession>A0A8S0USL5</accession>
<keyword evidence="3 8" id="KW-0238">DNA-binding</keyword>
<protein>
    <recommendedName>
        <fullName evidence="8">Nuclear transcription factor Y subunit</fullName>
    </recommendedName>
</protein>
<dbReference type="GO" id="GO:0003677">
    <property type="term" value="F:DNA binding"/>
    <property type="evidence" value="ECO:0007669"/>
    <property type="project" value="UniProtKB-KW"/>
</dbReference>
<dbReference type="Gramene" id="OE9A036934T1">
    <property type="protein sequence ID" value="OE9A036934C1"/>
    <property type="gene ID" value="OE9A036934"/>
</dbReference>
<comment type="subcellular location">
    <subcellularLocation>
        <location evidence="1 8">Nucleus</location>
    </subcellularLocation>
</comment>
<comment type="similarity">
    <text evidence="8">Belongs to the NFYA/HAP2 subunit family.</text>
</comment>
<organism evidence="10 11">
    <name type="scientific">Olea europaea subsp. europaea</name>
    <dbReference type="NCBI Taxonomy" id="158383"/>
    <lineage>
        <taxon>Eukaryota</taxon>
        <taxon>Viridiplantae</taxon>
        <taxon>Streptophyta</taxon>
        <taxon>Embryophyta</taxon>
        <taxon>Tracheophyta</taxon>
        <taxon>Spermatophyta</taxon>
        <taxon>Magnoliopsida</taxon>
        <taxon>eudicotyledons</taxon>
        <taxon>Gunneridae</taxon>
        <taxon>Pentapetalae</taxon>
        <taxon>asterids</taxon>
        <taxon>lamiids</taxon>
        <taxon>Lamiales</taxon>
        <taxon>Oleaceae</taxon>
        <taxon>Oleeae</taxon>
        <taxon>Olea</taxon>
    </lineage>
</organism>
<evidence type="ECO:0000256" key="2">
    <source>
        <dbReference type="ARBA" id="ARBA00023015"/>
    </source>
</evidence>
<evidence type="ECO:0000256" key="9">
    <source>
        <dbReference type="SAM" id="MobiDB-lite"/>
    </source>
</evidence>
<dbReference type="PROSITE" id="PS51152">
    <property type="entry name" value="NFYA_HAP2_2"/>
    <property type="match status" value="1"/>
</dbReference>
<keyword evidence="5 8" id="KW-0804">Transcription</keyword>
<dbReference type="PANTHER" id="PTHR12632">
    <property type="entry name" value="TRANSCRIPTION FACTOR NF-Y ALPHA-RELATED"/>
    <property type="match status" value="1"/>
</dbReference>
<dbReference type="AlphaFoldDB" id="A0A8S0USL5"/>
<comment type="function">
    <text evidence="8">Component of the sequence-specific heterotrimeric transcription factor (NF-Y) which specifically recognizes a 5'-CCAAT-3' box motif found in the promoters of its target genes.</text>
</comment>
<dbReference type="InterPro" id="IPR001289">
    <property type="entry name" value="NFYA"/>
</dbReference>
<sequence length="300" mass="33248">MTMHSIFSKEHELGINLQNPIGIGPSWMRLGSQLSEVFGQLKSDNSSASWNHLGKGNTSHFTSFSDDYKNVANVARAQLQTAMVNAAHLELGQPLVCDKYPRAEQCYEVYSTAHKPQVAGRVMLPLNLSNDNGGPIFVNAKQYHRILRRRQLRAKAELQNKLLKLRKPYLHLSRHLHAMRRPRGCGGRFLNTRNSNGSKGKTETKMNDQEKVVFYQQPTGSQISEILQSGGENSTSNGNSPGSSEETSRVFSGTSRIGLHSFHLNPCFQPLSDHVANPGRGISMAGDWIAAADNCCNYKV</sequence>
<keyword evidence="2 8" id="KW-0805">Transcription regulation</keyword>
<dbReference type="EMBL" id="CACTIH010009059">
    <property type="protein sequence ID" value="CAA3021772.1"/>
    <property type="molecule type" value="Genomic_DNA"/>
</dbReference>